<feature type="compositionally biased region" description="Polar residues" evidence="1">
    <location>
        <begin position="65"/>
        <end position="80"/>
    </location>
</feature>
<dbReference type="InterPro" id="IPR003961">
    <property type="entry name" value="FN3_dom"/>
</dbReference>
<proteinExistence type="predicted"/>
<evidence type="ECO:0000259" key="2">
    <source>
        <dbReference type="PROSITE" id="PS50853"/>
    </source>
</evidence>
<keyword evidence="4" id="KW-1185">Reference proteome</keyword>
<evidence type="ECO:0000313" key="4">
    <source>
        <dbReference type="Proteomes" id="UP001056384"/>
    </source>
</evidence>
<sequence length="161" mass="17789">MTIRTIPQDLIHYSHSIHRVNTEEFDLVWQESTLQWTLQYLALDPATSIKDLLQHVDQQRLTTSLSSIYPPTTLQATQKAHNPAHPSSSPSKTTPTSTPPPPQPPHPSAPAQHPAPTSSSSHLHPQPTHSSKHASTAQFRRSIGHPTTKATTKETSSLRKL</sequence>
<feature type="compositionally biased region" description="Low complexity" evidence="1">
    <location>
        <begin position="86"/>
        <end position="96"/>
    </location>
</feature>
<feature type="compositionally biased region" description="Low complexity" evidence="1">
    <location>
        <begin position="109"/>
        <end position="122"/>
    </location>
</feature>
<reference evidence="3" key="1">
    <citation type="submission" date="2022-06" db="EMBL/GenBank/DDBJ databases">
        <title>Complete genome sequences of two strains of the flax pathogen Septoria linicola.</title>
        <authorList>
            <person name="Lapalu N."/>
            <person name="Simon A."/>
            <person name="Demenou B."/>
            <person name="Paumier D."/>
            <person name="Guillot M.-P."/>
            <person name="Gout L."/>
            <person name="Valade R."/>
        </authorList>
    </citation>
    <scope>NUCLEOTIDE SEQUENCE</scope>
    <source>
        <strain evidence="3">SE15195</strain>
    </source>
</reference>
<feature type="compositionally biased region" description="Pro residues" evidence="1">
    <location>
        <begin position="97"/>
        <end position="108"/>
    </location>
</feature>
<feature type="domain" description="Fibronectin type-III" evidence="2">
    <location>
        <begin position="6"/>
        <end position="101"/>
    </location>
</feature>
<evidence type="ECO:0000313" key="3">
    <source>
        <dbReference type="EMBL" id="USW50291.1"/>
    </source>
</evidence>
<protein>
    <submittedName>
        <fullName evidence="3">Fibronectin type III</fullName>
    </submittedName>
</protein>
<dbReference type="EMBL" id="CP099419">
    <property type="protein sequence ID" value="USW50291.1"/>
    <property type="molecule type" value="Genomic_DNA"/>
</dbReference>
<feature type="region of interest" description="Disordered" evidence="1">
    <location>
        <begin position="65"/>
        <end position="161"/>
    </location>
</feature>
<organism evidence="3 4">
    <name type="scientific">Septoria linicola</name>
    <dbReference type="NCBI Taxonomy" id="215465"/>
    <lineage>
        <taxon>Eukaryota</taxon>
        <taxon>Fungi</taxon>
        <taxon>Dikarya</taxon>
        <taxon>Ascomycota</taxon>
        <taxon>Pezizomycotina</taxon>
        <taxon>Dothideomycetes</taxon>
        <taxon>Dothideomycetidae</taxon>
        <taxon>Mycosphaerellales</taxon>
        <taxon>Mycosphaerellaceae</taxon>
        <taxon>Septoria</taxon>
    </lineage>
</organism>
<gene>
    <name evidence="3" type="ORF">Slin15195_G036100</name>
</gene>
<name>A0A9Q9AT62_9PEZI</name>
<dbReference type="PROSITE" id="PS50853">
    <property type="entry name" value="FN3"/>
    <property type="match status" value="1"/>
</dbReference>
<evidence type="ECO:0000256" key="1">
    <source>
        <dbReference type="SAM" id="MobiDB-lite"/>
    </source>
</evidence>
<accession>A0A9Q9AT62</accession>
<dbReference type="Proteomes" id="UP001056384">
    <property type="component" value="Chromosome 2"/>
</dbReference>
<feature type="compositionally biased region" description="Polar residues" evidence="1">
    <location>
        <begin position="127"/>
        <end position="139"/>
    </location>
</feature>
<dbReference type="AlphaFoldDB" id="A0A9Q9AT62"/>